<evidence type="ECO:0000313" key="2">
    <source>
        <dbReference type="EMBL" id="SDX27905.1"/>
    </source>
</evidence>
<organism evidence="2 3">
    <name type="scientific">Haloarcula vallismortis</name>
    <name type="common">Halobacterium vallismortis</name>
    <dbReference type="NCBI Taxonomy" id="28442"/>
    <lineage>
        <taxon>Archaea</taxon>
        <taxon>Methanobacteriati</taxon>
        <taxon>Methanobacteriota</taxon>
        <taxon>Stenosarchaea group</taxon>
        <taxon>Halobacteria</taxon>
        <taxon>Halobacteriales</taxon>
        <taxon>Haloarculaceae</taxon>
        <taxon>Haloarcula</taxon>
    </lineage>
</organism>
<accession>A0A1H3AE83</accession>
<evidence type="ECO:0000256" key="1">
    <source>
        <dbReference type="SAM" id="Phobius"/>
    </source>
</evidence>
<gene>
    <name evidence="2" type="ORF">SAMN05443574_12417</name>
</gene>
<keyword evidence="1" id="KW-0472">Membrane</keyword>
<keyword evidence="1" id="KW-0812">Transmembrane</keyword>
<feature type="transmembrane region" description="Helical" evidence="1">
    <location>
        <begin position="42"/>
        <end position="61"/>
    </location>
</feature>
<dbReference type="STRING" id="28442.SAMN05443574_12417"/>
<feature type="transmembrane region" description="Helical" evidence="1">
    <location>
        <begin position="67"/>
        <end position="84"/>
    </location>
</feature>
<dbReference type="EMBL" id="FNOF01000024">
    <property type="protein sequence ID" value="SDX27905.1"/>
    <property type="molecule type" value="Genomic_DNA"/>
</dbReference>
<dbReference type="RefSeq" id="WP_004515763.1">
    <property type="nucleotide sequence ID" value="NZ_FNOF01000024.1"/>
</dbReference>
<sequence length="91" mass="10393">MGKVLDAVKRFHRSIQNGEHLKPEHFRSKQELAEIQIQRGKTFVSGGLLAAISVFLGLTTWREYLRNPVVFIAITGGTISYLLGRWNQRKL</sequence>
<dbReference type="AlphaFoldDB" id="A0A1H3AE83"/>
<proteinExistence type="predicted"/>
<protein>
    <submittedName>
        <fullName evidence="2">Uncharacterized protein</fullName>
    </submittedName>
</protein>
<dbReference type="Proteomes" id="UP000182573">
    <property type="component" value="Unassembled WGS sequence"/>
</dbReference>
<evidence type="ECO:0000313" key="3">
    <source>
        <dbReference type="Proteomes" id="UP000182573"/>
    </source>
</evidence>
<keyword evidence="1" id="KW-1133">Transmembrane helix</keyword>
<name>A0A1H3AE83_HALVA</name>
<reference evidence="2 3" key="1">
    <citation type="submission" date="2016-10" db="EMBL/GenBank/DDBJ databases">
        <authorList>
            <person name="de Groot N.N."/>
        </authorList>
    </citation>
    <scope>NUCLEOTIDE SEQUENCE [LARGE SCALE GENOMIC DNA]</scope>
    <source>
        <strain evidence="2 3">DSM 3756</strain>
    </source>
</reference>